<evidence type="ECO:0000256" key="2">
    <source>
        <dbReference type="ARBA" id="ARBA00022676"/>
    </source>
</evidence>
<evidence type="ECO:0000256" key="4">
    <source>
        <dbReference type="SAM" id="MobiDB-lite"/>
    </source>
</evidence>
<gene>
    <name evidence="8" type="ORF">DBV39_01300</name>
</gene>
<accession>A0A2R4XFJ8</accession>
<keyword evidence="3 8" id="KW-0808">Transferase</keyword>
<name>A0A2R4XFJ8_9BURK</name>
<dbReference type="Pfam" id="PF13579">
    <property type="entry name" value="Glyco_trans_4_4"/>
    <property type="match status" value="1"/>
</dbReference>
<sequence>MDPWVHYWRFGKTEGRLPQGNRVLVWDEHLWAGAHAVMVPRLQSLLSGSEAEGVTPQEKLAARWALARWFAWECDWNAVLDMLLPGIAHFDESLAGAGPWLLCIEALCRQSRVCVAQDPENVAHAPSMSAAMSQMLFSDVLNELKRRYPDHADTALAMVNAQPWIDQDSPQARLGLLNEIWLSRGLSAVGLKDPYSLVVDGPEASEMSSHPPSDLRFHIDNLVGVLASTVPFEGRDSRKDLVSTIAGVERGALDRPLVSVIIPLYNAARTIETAVRSLFEQTWRPLEIIVVDDGSKDEGPACVQDMMSRCPSGVSLRLVQLPENVGAYAARNAGMTRAKGVFLTTHDSDDWSHPDKISRQVGSLEQNPNAKASMSWWVRATDDLLFHRWRLNHYGWTYPNLSSLMIRSEVLDVIGFWDEVRVNGDSEYWERLRAVWGDDAVVFTDPQTPLSIGRADEGSLSQHRETHLVSEFNGVRKDYMQSARRWHARFRKPQTPTSSETPTVGRSELYLASSQSVRAFPAPVAICKKKLPVQHSDPLDEIQYSGLFDAGWYLETCMDLQSQRIDPIEHYWRNGVDQGRDPGPCFSTSGYLAKYPAVLQSGLHPLIDYLREGRAAARDPCPVLEGRVHHKPGRQTVLLVGHIAGPRLYGAERSLLDVARAVRQLGYNLVVCLPGAVNVAYCDALRAESVALKIMPYGWWQTGKMSCAITVEQFRVLFKEFNVDLVHVNTLVLDEPLIAARQAGVPCLIHVRELPDHDKDLCWTLNATPQQLLHRVQSLADQVVANSLSVARWISSHASEVSDARQSRSSDNCEVVVVPNTIAMNNLLELPLLAPPWPDSARADDPANQITARDQGGASSGSSSRPFAVGMISSNLPKKGLNDLVDVARHLEQLLPKARVLVAGPRTPELQDVLVRQASGEVPSNLVYAGYVESPEQVLLEMDVLVNLSHFQESFGRTVLEAMAAGRPVVAYEWGAIPELIVDGETGYLVPFKDTQAVAEKLVSLAQSDRIRVAFGQAARKRAIEGYHPDVLAQRLKNVYESMLDRV</sequence>
<evidence type="ECO:0000256" key="3">
    <source>
        <dbReference type="ARBA" id="ARBA00022679"/>
    </source>
</evidence>
<feature type="region of interest" description="Disordered" evidence="4">
    <location>
        <begin position="839"/>
        <end position="865"/>
    </location>
</feature>
<dbReference type="InterPro" id="IPR029044">
    <property type="entry name" value="Nucleotide-diphossugar_trans"/>
</dbReference>
<dbReference type="PANTHER" id="PTHR12526:SF640">
    <property type="entry name" value="COLANIC ACID BIOSYNTHESIS GLYCOSYLTRANSFERASE WCAL-RELATED"/>
    <property type="match status" value="1"/>
</dbReference>
<evidence type="ECO:0000259" key="6">
    <source>
        <dbReference type="Pfam" id="PF00535"/>
    </source>
</evidence>
<dbReference type="Pfam" id="PF00534">
    <property type="entry name" value="Glycos_transf_1"/>
    <property type="match status" value="1"/>
</dbReference>
<dbReference type="SUPFAM" id="SSF53448">
    <property type="entry name" value="Nucleotide-diphospho-sugar transferases"/>
    <property type="match status" value="1"/>
</dbReference>
<evidence type="ECO:0000313" key="9">
    <source>
        <dbReference type="Proteomes" id="UP000244571"/>
    </source>
</evidence>
<keyword evidence="9" id="KW-1185">Reference proteome</keyword>
<evidence type="ECO:0000259" key="5">
    <source>
        <dbReference type="Pfam" id="PF00534"/>
    </source>
</evidence>
<dbReference type="AlphaFoldDB" id="A0A2R4XFJ8"/>
<dbReference type="InterPro" id="IPR001296">
    <property type="entry name" value="Glyco_trans_1"/>
</dbReference>
<evidence type="ECO:0000313" key="8">
    <source>
        <dbReference type="EMBL" id="AWB32575.1"/>
    </source>
</evidence>
<feature type="domain" description="Glycosyl transferase family 1" evidence="5">
    <location>
        <begin position="863"/>
        <end position="1022"/>
    </location>
</feature>
<proteinExistence type="inferred from homology"/>
<dbReference type="InterPro" id="IPR001173">
    <property type="entry name" value="Glyco_trans_2-like"/>
</dbReference>
<dbReference type="SUPFAM" id="SSF53756">
    <property type="entry name" value="UDP-Glycosyltransferase/glycogen phosphorylase"/>
    <property type="match status" value="1"/>
</dbReference>
<dbReference type="Gene3D" id="3.90.550.10">
    <property type="entry name" value="Spore Coat Polysaccharide Biosynthesis Protein SpsA, Chain A"/>
    <property type="match status" value="1"/>
</dbReference>
<dbReference type="PANTHER" id="PTHR12526">
    <property type="entry name" value="GLYCOSYLTRANSFERASE"/>
    <property type="match status" value="1"/>
</dbReference>
<evidence type="ECO:0000259" key="7">
    <source>
        <dbReference type="Pfam" id="PF13579"/>
    </source>
</evidence>
<dbReference type="Pfam" id="PF00535">
    <property type="entry name" value="Glycos_transf_2"/>
    <property type="match status" value="1"/>
</dbReference>
<protein>
    <submittedName>
        <fullName evidence="8">Glycosyl transferase group 1</fullName>
    </submittedName>
</protein>
<keyword evidence="2" id="KW-0328">Glycosyltransferase</keyword>
<reference evidence="8 9" key="1">
    <citation type="submission" date="2018-04" db="EMBL/GenBank/DDBJ databases">
        <title>Bordetella sp. HZ20 isolated from seawater.</title>
        <authorList>
            <person name="Sun C."/>
        </authorList>
    </citation>
    <scope>NUCLEOTIDE SEQUENCE [LARGE SCALE GENOMIC DNA]</scope>
    <source>
        <strain evidence="8 9">HZ20</strain>
    </source>
</reference>
<dbReference type="InterPro" id="IPR028098">
    <property type="entry name" value="Glyco_trans_4-like_N"/>
</dbReference>
<dbReference type="EMBL" id="CP028901">
    <property type="protein sequence ID" value="AWB32575.1"/>
    <property type="molecule type" value="Genomic_DNA"/>
</dbReference>
<dbReference type="CDD" id="cd00761">
    <property type="entry name" value="Glyco_tranf_GTA_type"/>
    <property type="match status" value="1"/>
</dbReference>
<dbReference type="Proteomes" id="UP000244571">
    <property type="component" value="Chromosome"/>
</dbReference>
<dbReference type="CDD" id="cd03801">
    <property type="entry name" value="GT4_PimA-like"/>
    <property type="match status" value="1"/>
</dbReference>
<feature type="domain" description="Glycosyltransferase 2-like" evidence="6">
    <location>
        <begin position="259"/>
        <end position="388"/>
    </location>
</feature>
<dbReference type="KEGG" id="boz:DBV39_01300"/>
<dbReference type="GO" id="GO:0016757">
    <property type="term" value="F:glycosyltransferase activity"/>
    <property type="evidence" value="ECO:0007669"/>
    <property type="project" value="UniProtKB-KW"/>
</dbReference>
<evidence type="ECO:0000256" key="1">
    <source>
        <dbReference type="ARBA" id="ARBA00009481"/>
    </source>
</evidence>
<feature type="domain" description="Glycosyltransferase subfamily 4-like N-terminal" evidence="7">
    <location>
        <begin position="650"/>
        <end position="820"/>
    </location>
</feature>
<organism evidence="8 9">
    <name type="scientific">Orrella marina</name>
    <dbReference type="NCBI Taxonomy" id="2163011"/>
    <lineage>
        <taxon>Bacteria</taxon>
        <taxon>Pseudomonadati</taxon>
        <taxon>Pseudomonadota</taxon>
        <taxon>Betaproteobacteria</taxon>
        <taxon>Burkholderiales</taxon>
        <taxon>Alcaligenaceae</taxon>
        <taxon>Orrella</taxon>
    </lineage>
</organism>
<comment type="similarity">
    <text evidence="1">Belongs to the glycosyltransferase group 1 family. Glycosyltransferase 4 subfamily.</text>
</comment>
<dbReference type="Gene3D" id="3.40.50.2000">
    <property type="entry name" value="Glycogen Phosphorylase B"/>
    <property type="match status" value="2"/>
</dbReference>